<sequence>MGEKIGYARVSTREQNLSSQEDALSKAGCIRIFTDKISGKEFNREGLKACMDYLRAEDTLVIYRLDRLGRSVKEMLDLCAQLESRRIKLVSLQDNLDTSTAVGRFTMQILASLAEYNRNLILEGCKAGIEAAQKRGVKFGRQTGVKMKKPKKEAVITMYRAGTSIKDIMNITGIKSIQTVYNYLHEEGKSPNRRHIIP</sequence>
<dbReference type="GO" id="GO:0003677">
    <property type="term" value="F:DNA binding"/>
    <property type="evidence" value="ECO:0007669"/>
    <property type="project" value="UniProtKB-KW"/>
</dbReference>
<dbReference type="Gene3D" id="3.40.50.1390">
    <property type="entry name" value="Resolvase, N-terminal catalytic domain"/>
    <property type="match status" value="1"/>
</dbReference>
<dbReference type="Gene3D" id="1.10.10.60">
    <property type="entry name" value="Homeodomain-like"/>
    <property type="match status" value="1"/>
</dbReference>
<protein>
    <submittedName>
        <fullName evidence="9">Recombinase family protein</fullName>
    </submittedName>
</protein>
<dbReference type="InterPro" id="IPR006119">
    <property type="entry name" value="Resolv_N"/>
</dbReference>
<dbReference type="Proteomes" id="UP001181239">
    <property type="component" value="Unassembled WGS sequence"/>
</dbReference>
<dbReference type="GO" id="GO:0000150">
    <property type="term" value="F:DNA strand exchange activity"/>
    <property type="evidence" value="ECO:0007669"/>
    <property type="project" value="UniProtKB-KW"/>
</dbReference>
<dbReference type="FunFam" id="3.40.50.1390:FF:000001">
    <property type="entry name" value="DNA recombinase"/>
    <property type="match status" value="1"/>
</dbReference>
<evidence type="ECO:0000313" key="10">
    <source>
        <dbReference type="Proteomes" id="UP001181239"/>
    </source>
</evidence>
<dbReference type="PROSITE" id="PS00397">
    <property type="entry name" value="RECOMBINASES_1"/>
    <property type="match status" value="1"/>
</dbReference>
<dbReference type="InterPro" id="IPR036162">
    <property type="entry name" value="Resolvase-like_N_sf"/>
</dbReference>
<accession>A0AAE4I382</accession>
<dbReference type="SUPFAM" id="SSF53041">
    <property type="entry name" value="Resolvase-like"/>
    <property type="match status" value="1"/>
</dbReference>
<evidence type="ECO:0000256" key="7">
    <source>
        <dbReference type="PROSITE-ProRule" id="PRU10137"/>
    </source>
</evidence>
<dbReference type="SMART" id="SM00857">
    <property type="entry name" value="Resolvase"/>
    <property type="match status" value="1"/>
</dbReference>
<evidence type="ECO:0000313" key="9">
    <source>
        <dbReference type="EMBL" id="MDU0239107.1"/>
    </source>
</evidence>
<evidence type="ECO:0000256" key="1">
    <source>
        <dbReference type="ARBA" id="ARBA00009913"/>
    </source>
</evidence>
<proteinExistence type="inferred from homology"/>
<comment type="caution">
    <text evidence="9">The sequence shown here is derived from an EMBL/GenBank/DDBJ whole genome shotgun (WGS) entry which is preliminary data.</text>
</comment>
<dbReference type="InterPro" id="IPR050639">
    <property type="entry name" value="SSR_resolvase"/>
</dbReference>
<evidence type="ECO:0000256" key="2">
    <source>
        <dbReference type="ARBA" id="ARBA00022908"/>
    </source>
</evidence>
<dbReference type="EMBL" id="JAWDET010000002">
    <property type="protein sequence ID" value="MDU0239107.1"/>
    <property type="molecule type" value="Genomic_DNA"/>
</dbReference>
<dbReference type="InterPro" id="IPR006118">
    <property type="entry name" value="Recombinase_CS"/>
</dbReference>
<evidence type="ECO:0000259" key="8">
    <source>
        <dbReference type="PROSITE" id="PS51736"/>
    </source>
</evidence>
<evidence type="ECO:0000256" key="3">
    <source>
        <dbReference type="ARBA" id="ARBA00023100"/>
    </source>
</evidence>
<keyword evidence="5" id="KW-0233">DNA recombination</keyword>
<reference evidence="9" key="1">
    <citation type="submission" date="2023-10" db="EMBL/GenBank/DDBJ databases">
        <title>Genome of Potential pathogenic bacteria in Crohn's disease.</title>
        <authorList>
            <person name="Rodriguez-Palacios A."/>
        </authorList>
    </citation>
    <scope>NUCLEOTIDE SEQUENCE</scope>
    <source>
        <strain evidence="9">CavFT-hAR11</strain>
    </source>
</reference>
<dbReference type="PROSITE" id="PS51736">
    <property type="entry name" value="RECOMBINASES_3"/>
    <property type="match status" value="1"/>
</dbReference>
<organism evidence="9 10">
    <name type="scientific">Phocaeicola vulgatus</name>
    <name type="common">Bacteroides vulgatus</name>
    <dbReference type="NCBI Taxonomy" id="821"/>
    <lineage>
        <taxon>Bacteria</taxon>
        <taxon>Pseudomonadati</taxon>
        <taxon>Bacteroidota</taxon>
        <taxon>Bacteroidia</taxon>
        <taxon>Bacteroidales</taxon>
        <taxon>Bacteroidaceae</taxon>
        <taxon>Phocaeicola</taxon>
    </lineage>
</organism>
<dbReference type="GO" id="GO:0015074">
    <property type="term" value="P:DNA integration"/>
    <property type="evidence" value="ECO:0007669"/>
    <property type="project" value="UniProtKB-KW"/>
</dbReference>
<keyword evidence="4" id="KW-0238">DNA-binding</keyword>
<dbReference type="PANTHER" id="PTHR30461:SF2">
    <property type="entry name" value="SERINE RECOMBINASE PINE-RELATED"/>
    <property type="match status" value="1"/>
</dbReference>
<feature type="domain" description="Resolvase/invertase-type recombinase catalytic" evidence="8">
    <location>
        <begin position="3"/>
        <end position="136"/>
    </location>
</feature>
<evidence type="ECO:0000256" key="6">
    <source>
        <dbReference type="PIRSR" id="PIRSR606118-50"/>
    </source>
</evidence>
<gene>
    <name evidence="9" type="ORF">RVH43_00260</name>
</gene>
<dbReference type="CDD" id="cd03768">
    <property type="entry name" value="SR_ResInv"/>
    <property type="match status" value="1"/>
</dbReference>
<dbReference type="AlphaFoldDB" id="A0AAE4I382"/>
<name>A0AAE4I382_PHOVU</name>
<keyword evidence="3" id="KW-0230">DNA invertase</keyword>
<evidence type="ECO:0000256" key="4">
    <source>
        <dbReference type="ARBA" id="ARBA00023125"/>
    </source>
</evidence>
<dbReference type="RefSeq" id="WP_228680556.1">
    <property type="nucleotide sequence ID" value="NZ_JACBPT010000027.1"/>
</dbReference>
<evidence type="ECO:0000256" key="5">
    <source>
        <dbReference type="ARBA" id="ARBA00023172"/>
    </source>
</evidence>
<dbReference type="Pfam" id="PF00239">
    <property type="entry name" value="Resolvase"/>
    <property type="match status" value="1"/>
</dbReference>
<comment type="similarity">
    <text evidence="1">Belongs to the site-specific recombinase resolvase family.</text>
</comment>
<dbReference type="PANTHER" id="PTHR30461">
    <property type="entry name" value="DNA-INVERTASE FROM LAMBDOID PROPHAGE"/>
    <property type="match status" value="1"/>
</dbReference>
<keyword evidence="2" id="KW-0229">DNA integration</keyword>
<feature type="active site" description="O-(5'-phospho-DNA)-serine intermediate" evidence="6 7">
    <location>
        <position position="11"/>
    </location>
</feature>